<sequence>IIYLSPFPYYSFSGEKITISYNQESRFAKVTDTEGDEISSVIFFWFAWQAFYPDTFLWRKK</sequence>
<evidence type="ECO:0000313" key="1">
    <source>
        <dbReference type="EMBL" id="HCW92092.1"/>
    </source>
</evidence>
<proteinExistence type="predicted"/>
<evidence type="ECO:0008006" key="3">
    <source>
        <dbReference type="Google" id="ProtNLM"/>
    </source>
</evidence>
<dbReference type="EMBL" id="DPPF01000005">
    <property type="protein sequence ID" value="HCW92092.1"/>
    <property type="molecule type" value="Genomic_DNA"/>
</dbReference>
<dbReference type="AlphaFoldDB" id="A0A3D5QA89"/>
<evidence type="ECO:0000313" key="2">
    <source>
        <dbReference type="Proteomes" id="UP000262325"/>
    </source>
</evidence>
<protein>
    <recommendedName>
        <fullName evidence="3">DUF3179 domain-containing protein</fullName>
    </recommendedName>
</protein>
<gene>
    <name evidence="1" type="ORF">DHM44_00245</name>
</gene>
<reference evidence="1 2" key="1">
    <citation type="journal article" date="2018" name="Nat. Biotechnol.">
        <title>A standardized bacterial taxonomy based on genome phylogeny substantially revises the tree of life.</title>
        <authorList>
            <person name="Parks D.H."/>
            <person name="Chuvochina M."/>
            <person name="Waite D.W."/>
            <person name="Rinke C."/>
            <person name="Skarshewski A."/>
            <person name="Chaumeil P.A."/>
            <person name="Hugenholtz P."/>
        </authorList>
    </citation>
    <scope>NUCLEOTIDE SEQUENCE [LARGE SCALE GENOMIC DNA]</scope>
    <source>
        <strain evidence="1">UBA8672</strain>
    </source>
</reference>
<feature type="non-terminal residue" evidence="1">
    <location>
        <position position="1"/>
    </location>
</feature>
<organism evidence="1 2">
    <name type="scientific">Flexistipes sinusarabici</name>
    <dbReference type="NCBI Taxonomy" id="2352"/>
    <lineage>
        <taxon>Bacteria</taxon>
        <taxon>Pseudomonadati</taxon>
        <taxon>Deferribacterota</taxon>
        <taxon>Deferribacteres</taxon>
        <taxon>Deferribacterales</taxon>
        <taxon>Flexistipitaceae</taxon>
        <taxon>Flexistipes</taxon>
    </lineage>
</organism>
<accession>A0A3D5QA89</accession>
<comment type="caution">
    <text evidence="1">The sequence shown here is derived from an EMBL/GenBank/DDBJ whole genome shotgun (WGS) entry which is preliminary data.</text>
</comment>
<name>A0A3D5QA89_FLESI</name>
<dbReference type="Proteomes" id="UP000262325">
    <property type="component" value="Unassembled WGS sequence"/>
</dbReference>